<gene>
    <name evidence="2" type="ORF">FHW37_102424</name>
</gene>
<comment type="caution">
    <text evidence="2">The sequence shown here is derived from an EMBL/GenBank/DDBJ whole genome shotgun (WGS) entry which is preliminary data.</text>
</comment>
<dbReference type="SUPFAM" id="SSF88723">
    <property type="entry name" value="PIN domain-like"/>
    <property type="match status" value="1"/>
</dbReference>
<evidence type="ECO:0000313" key="2">
    <source>
        <dbReference type="EMBL" id="TWF56785.1"/>
    </source>
</evidence>
<reference evidence="2 3" key="1">
    <citation type="submission" date="2019-06" db="EMBL/GenBank/DDBJ databases">
        <title>Sorghum-associated microbial communities from plants grown in Nebraska, USA.</title>
        <authorList>
            <person name="Schachtman D."/>
        </authorList>
    </citation>
    <scope>NUCLEOTIDE SEQUENCE [LARGE SCALE GENOMIC DNA]</scope>
    <source>
        <strain evidence="2 3">1225</strain>
    </source>
</reference>
<protein>
    <submittedName>
        <fullName evidence="2">PIN domain nuclease of toxin-antitoxin system</fullName>
    </submittedName>
</protein>
<dbReference type="EMBL" id="VIWP01000002">
    <property type="protein sequence ID" value="TWF56785.1"/>
    <property type="molecule type" value="Genomic_DNA"/>
</dbReference>
<dbReference type="CDD" id="cd09872">
    <property type="entry name" value="PIN_Sll0205-like"/>
    <property type="match status" value="1"/>
</dbReference>
<dbReference type="PANTHER" id="PTHR36173:SF2">
    <property type="entry name" value="RIBONUCLEASE VAPC16"/>
    <property type="match status" value="1"/>
</dbReference>
<feature type="domain" description="PIN" evidence="1">
    <location>
        <begin position="9"/>
        <end position="128"/>
    </location>
</feature>
<dbReference type="InterPro" id="IPR052919">
    <property type="entry name" value="TA_system_RNase"/>
</dbReference>
<dbReference type="PANTHER" id="PTHR36173">
    <property type="entry name" value="RIBONUCLEASE VAPC16-RELATED"/>
    <property type="match status" value="1"/>
</dbReference>
<organism evidence="2 3">
    <name type="scientific">Neorhizobium alkalisoli</name>
    <dbReference type="NCBI Taxonomy" id="528178"/>
    <lineage>
        <taxon>Bacteria</taxon>
        <taxon>Pseudomonadati</taxon>
        <taxon>Pseudomonadota</taxon>
        <taxon>Alphaproteobacteria</taxon>
        <taxon>Hyphomicrobiales</taxon>
        <taxon>Rhizobiaceae</taxon>
        <taxon>Rhizobium/Agrobacterium group</taxon>
        <taxon>Neorhizobium</taxon>
    </lineage>
</organism>
<accession>A0A561R2E2</accession>
<dbReference type="Pfam" id="PF01850">
    <property type="entry name" value="PIN"/>
    <property type="match status" value="1"/>
</dbReference>
<dbReference type="AlphaFoldDB" id="A0A561R2E2"/>
<evidence type="ECO:0000259" key="1">
    <source>
        <dbReference type="Pfam" id="PF01850"/>
    </source>
</evidence>
<dbReference type="InterPro" id="IPR029060">
    <property type="entry name" value="PIN-like_dom_sf"/>
</dbReference>
<keyword evidence="3" id="KW-1185">Reference proteome</keyword>
<proteinExistence type="predicted"/>
<evidence type="ECO:0000313" key="3">
    <source>
        <dbReference type="Proteomes" id="UP000320653"/>
    </source>
</evidence>
<name>A0A561R2E2_9HYPH</name>
<dbReference type="InterPro" id="IPR002716">
    <property type="entry name" value="PIN_dom"/>
</dbReference>
<dbReference type="Gene3D" id="3.40.50.1010">
    <property type="entry name" value="5'-nuclease"/>
    <property type="match status" value="1"/>
</dbReference>
<dbReference type="Proteomes" id="UP000320653">
    <property type="component" value="Unassembled WGS sequence"/>
</dbReference>
<dbReference type="InterPro" id="IPR041705">
    <property type="entry name" value="PIN_Sll0205"/>
</dbReference>
<sequence>MGRQGLNAILLDTHAWAWSLTGDAQLSEKAISAMLAAESVFVSPISLFEIGQKVRIGKWPQMQPHVENLPALLERQGGRVASLTPQISLQAAMMVWEHRDPFDRILAATAFDLGVPLISADAVFDTMPGLNRVW</sequence>